<evidence type="ECO:0000313" key="1">
    <source>
        <dbReference type="EMBL" id="SNR95218.1"/>
    </source>
</evidence>
<name>A0A239AJQ7_9BACT</name>
<dbReference type="Proteomes" id="UP000198480">
    <property type="component" value="Unassembled WGS sequence"/>
</dbReference>
<proteinExistence type="predicted"/>
<protein>
    <submittedName>
        <fullName evidence="1">Uncharacterized protein</fullName>
    </submittedName>
</protein>
<reference evidence="2" key="1">
    <citation type="submission" date="2017-06" db="EMBL/GenBank/DDBJ databases">
        <authorList>
            <person name="Varghese N."/>
            <person name="Submissions S."/>
        </authorList>
    </citation>
    <scope>NUCLEOTIDE SEQUENCE [LARGE SCALE GENOMIC DNA]</scope>
    <source>
        <strain evidence="2">5C</strain>
    </source>
</reference>
<sequence>MVHFFLKIKFPKIPQNVEKLTQEKTGLSYSKI</sequence>
<dbReference type="AlphaFoldDB" id="A0A239AJQ7"/>
<keyword evidence="2" id="KW-1185">Reference proteome</keyword>
<evidence type="ECO:0000313" key="2">
    <source>
        <dbReference type="Proteomes" id="UP000198480"/>
    </source>
</evidence>
<accession>A0A239AJQ7</accession>
<gene>
    <name evidence="1" type="ORF">SAMN06295967_101167</name>
</gene>
<dbReference type="EMBL" id="FZOK01000001">
    <property type="protein sequence ID" value="SNR95218.1"/>
    <property type="molecule type" value="Genomic_DNA"/>
</dbReference>
<organism evidence="1 2">
    <name type="scientific">Belliella buryatensis</name>
    <dbReference type="NCBI Taxonomy" id="1500549"/>
    <lineage>
        <taxon>Bacteria</taxon>
        <taxon>Pseudomonadati</taxon>
        <taxon>Bacteroidota</taxon>
        <taxon>Cytophagia</taxon>
        <taxon>Cytophagales</taxon>
        <taxon>Cyclobacteriaceae</taxon>
        <taxon>Belliella</taxon>
    </lineage>
</organism>